<dbReference type="Pfam" id="PF00067">
    <property type="entry name" value="p450"/>
    <property type="match status" value="1"/>
</dbReference>
<dbReference type="Gene3D" id="1.10.630.10">
    <property type="entry name" value="Cytochrome P450"/>
    <property type="match status" value="1"/>
</dbReference>
<dbReference type="InterPro" id="IPR036396">
    <property type="entry name" value="Cyt_P450_sf"/>
</dbReference>
<dbReference type="SUPFAM" id="SSF48264">
    <property type="entry name" value="Cytochrome P450"/>
    <property type="match status" value="1"/>
</dbReference>
<dbReference type="PRINTS" id="PR00359">
    <property type="entry name" value="BP450"/>
</dbReference>
<evidence type="ECO:0000256" key="1">
    <source>
        <dbReference type="ARBA" id="ARBA00010617"/>
    </source>
</evidence>
<reference evidence="4" key="1">
    <citation type="submission" date="2015-11" db="EMBL/GenBank/DDBJ databases">
        <authorList>
            <person name="Varghese N."/>
        </authorList>
    </citation>
    <scope>NUCLEOTIDE SEQUENCE [LARGE SCALE GENOMIC DNA]</scope>
    <source>
        <strain evidence="4">DSM 45899</strain>
    </source>
</reference>
<organism evidence="3 4">
    <name type="scientific">Parafrankia irregularis</name>
    <dbReference type="NCBI Taxonomy" id="795642"/>
    <lineage>
        <taxon>Bacteria</taxon>
        <taxon>Bacillati</taxon>
        <taxon>Actinomycetota</taxon>
        <taxon>Actinomycetes</taxon>
        <taxon>Frankiales</taxon>
        <taxon>Frankiaceae</taxon>
        <taxon>Parafrankia</taxon>
    </lineage>
</organism>
<evidence type="ECO:0000256" key="2">
    <source>
        <dbReference type="RuleBase" id="RU000461"/>
    </source>
</evidence>
<keyword evidence="2" id="KW-0349">Heme</keyword>
<dbReference type="GO" id="GO:0020037">
    <property type="term" value="F:heme binding"/>
    <property type="evidence" value="ECO:0007669"/>
    <property type="project" value="InterPro"/>
</dbReference>
<keyword evidence="4" id="KW-1185">Reference proteome</keyword>
<keyword evidence="2" id="KW-0560">Oxidoreductase</keyword>
<dbReference type="GO" id="GO:0005506">
    <property type="term" value="F:iron ion binding"/>
    <property type="evidence" value="ECO:0007669"/>
    <property type="project" value="InterPro"/>
</dbReference>
<evidence type="ECO:0000313" key="4">
    <source>
        <dbReference type="Proteomes" id="UP000198802"/>
    </source>
</evidence>
<evidence type="ECO:0000313" key="3">
    <source>
        <dbReference type="EMBL" id="CUU54703.1"/>
    </source>
</evidence>
<dbReference type="GO" id="GO:0006707">
    <property type="term" value="P:cholesterol catabolic process"/>
    <property type="evidence" value="ECO:0007669"/>
    <property type="project" value="TreeGrafter"/>
</dbReference>
<dbReference type="InterPro" id="IPR001128">
    <property type="entry name" value="Cyt_P450"/>
</dbReference>
<dbReference type="InterPro" id="IPR002397">
    <property type="entry name" value="Cyt_P450_B"/>
</dbReference>
<keyword evidence="2" id="KW-0408">Iron</keyword>
<dbReference type="Proteomes" id="UP000198802">
    <property type="component" value="Unassembled WGS sequence"/>
</dbReference>
<dbReference type="PANTHER" id="PTHR46696:SF4">
    <property type="entry name" value="BIOTIN BIOSYNTHESIS CYTOCHROME P450"/>
    <property type="match status" value="1"/>
</dbReference>
<gene>
    <name evidence="3" type="ORF">Ga0074812_103193</name>
</gene>
<proteinExistence type="inferred from homology"/>
<sequence length="429" mass="47849">MTDWKTIDFFNDESLVENPYPYFDDLRATCPVLPLPHLGVVAVTGYAEATEVYRDVDTFSSCNSVVGPFAVFPVPLEGDDVGAIIDEHRDQLPMNEHMVTMDPPMHTNERALVMRMLTPKRLQENEEFIQGLAGRQLDEFIDAGRCEFIRAYAQPFAMLAVADVLGVPEADHERFRKGFGLSTSPGQIGAGGESDGELNALGWLDNWFSKYIEDRRQNPRNDVLTQMATATYPDGSIPEVIAVVRAATFLFAAGQETTARLLGAVLKYLAENPEVQDELRANRELIPDLIEESLRVESPVKADFRLARRNTTVGGVEVAAGTPVMLLNGAANRDPRHFECPAEFRHDRKNVRQHIAFGRGVHSCPGGPLARVEARISLERILDRTRDIRLSEEHHGPAGDRRFKYEPTWVLRGLTELHLEFTPVTSGSA</sequence>
<dbReference type="GO" id="GO:0036199">
    <property type="term" value="F:cholest-4-en-3-one 26-monooxygenase activity"/>
    <property type="evidence" value="ECO:0007669"/>
    <property type="project" value="TreeGrafter"/>
</dbReference>
<name>A0A0S4QHV8_9ACTN</name>
<dbReference type="EMBL" id="FAOZ01000003">
    <property type="protein sequence ID" value="CUU54703.1"/>
    <property type="molecule type" value="Genomic_DNA"/>
</dbReference>
<accession>A0A0S4QHV8</accession>
<protein>
    <submittedName>
        <fullName evidence="3">Cytochrome P450</fullName>
    </submittedName>
</protein>
<dbReference type="PANTHER" id="PTHR46696">
    <property type="entry name" value="P450, PUTATIVE (EUROFUNG)-RELATED"/>
    <property type="match status" value="1"/>
</dbReference>
<dbReference type="AlphaFoldDB" id="A0A0S4QHV8"/>
<dbReference type="PROSITE" id="PS00086">
    <property type="entry name" value="CYTOCHROME_P450"/>
    <property type="match status" value="1"/>
</dbReference>
<comment type="similarity">
    <text evidence="1 2">Belongs to the cytochrome P450 family.</text>
</comment>
<keyword evidence="2" id="KW-0479">Metal-binding</keyword>
<dbReference type="GO" id="GO:0008395">
    <property type="term" value="F:steroid hydroxylase activity"/>
    <property type="evidence" value="ECO:0007669"/>
    <property type="project" value="TreeGrafter"/>
</dbReference>
<dbReference type="InterPro" id="IPR017972">
    <property type="entry name" value="Cyt_P450_CS"/>
</dbReference>
<dbReference type="RefSeq" id="WP_091272475.1">
    <property type="nucleotide sequence ID" value="NZ_FAOZ01000003.1"/>
</dbReference>
<keyword evidence="2" id="KW-0503">Monooxygenase</keyword>